<dbReference type="PROSITE" id="PS50097">
    <property type="entry name" value="BTB"/>
    <property type="match status" value="1"/>
</dbReference>
<dbReference type="GO" id="GO:0016567">
    <property type="term" value="P:protein ubiquitination"/>
    <property type="evidence" value="ECO:0007669"/>
    <property type="project" value="InterPro"/>
</dbReference>
<dbReference type="InterPro" id="IPR000210">
    <property type="entry name" value="BTB/POZ_dom"/>
</dbReference>
<dbReference type="InterPro" id="IPR008974">
    <property type="entry name" value="TRAF-like"/>
</dbReference>
<sequence length="196" mass="21698">MANSSSTSPEITSRCVTVREHTGTLNLEVTDYLGLVGIGVGEPLTSSVLEVGGYKWMISFYPDGVENFHGHAAAFVHCYFDSKDADVTAKFTLSILEKRSQLPTVPSLLSSQLESMLEDGRGADVTFLVGSQEFRGHRSFLAARSPVFGAQFYGPMAEKDDMPRVKVIDVEPDIFQMMLHYIYKDSPPRCTRPRHG</sequence>
<name>N1QSM8_AEGTA</name>
<protein>
    <submittedName>
        <fullName evidence="2">Speckle-type POZ protein-like protein B</fullName>
    </submittedName>
</protein>
<dbReference type="Pfam" id="PF22486">
    <property type="entry name" value="MATH_2"/>
    <property type="match status" value="1"/>
</dbReference>
<dbReference type="PANTHER" id="PTHR26379:SF388">
    <property type="entry name" value="OS04G0625700 PROTEIN"/>
    <property type="match status" value="1"/>
</dbReference>
<proteinExistence type="predicted"/>
<evidence type="ECO:0000256" key="1">
    <source>
        <dbReference type="ARBA" id="ARBA00004906"/>
    </source>
</evidence>
<organism evidence="2">
    <name type="scientific">Aegilops tauschii</name>
    <name type="common">Tausch's goatgrass</name>
    <name type="synonym">Aegilops squarrosa</name>
    <dbReference type="NCBI Taxonomy" id="37682"/>
    <lineage>
        <taxon>Eukaryota</taxon>
        <taxon>Viridiplantae</taxon>
        <taxon>Streptophyta</taxon>
        <taxon>Embryophyta</taxon>
        <taxon>Tracheophyta</taxon>
        <taxon>Spermatophyta</taxon>
        <taxon>Magnoliopsida</taxon>
        <taxon>Liliopsida</taxon>
        <taxon>Poales</taxon>
        <taxon>Poaceae</taxon>
        <taxon>BOP clade</taxon>
        <taxon>Pooideae</taxon>
        <taxon>Triticodae</taxon>
        <taxon>Triticeae</taxon>
        <taxon>Triticinae</taxon>
        <taxon>Aegilops</taxon>
    </lineage>
</organism>
<dbReference type="InterPro" id="IPR045005">
    <property type="entry name" value="BPM1-6"/>
</dbReference>
<dbReference type="PANTHER" id="PTHR26379">
    <property type="entry name" value="BTB/POZ AND MATH DOMAIN-CONTAINING PROTEIN 1"/>
    <property type="match status" value="1"/>
</dbReference>
<dbReference type="InterPro" id="IPR011333">
    <property type="entry name" value="SKP1/BTB/POZ_sf"/>
</dbReference>
<comment type="pathway">
    <text evidence="1">Protein modification; protein ubiquitination.</text>
</comment>
<dbReference type="PROSITE" id="PS50144">
    <property type="entry name" value="MATH"/>
    <property type="match status" value="1"/>
</dbReference>
<dbReference type="AlphaFoldDB" id="N1QSM8"/>
<dbReference type="Gene3D" id="2.60.210.10">
    <property type="entry name" value="Apoptosis, Tumor Necrosis Factor Receptor Associated Protein 2, Chain A"/>
    <property type="match status" value="1"/>
</dbReference>
<dbReference type="CDD" id="cd00121">
    <property type="entry name" value="MATH"/>
    <property type="match status" value="1"/>
</dbReference>
<dbReference type="SUPFAM" id="SSF54695">
    <property type="entry name" value="POZ domain"/>
    <property type="match status" value="1"/>
</dbReference>
<dbReference type="EnsemblPlants" id="EMT03198">
    <property type="protein sequence ID" value="EMT03198"/>
    <property type="gene ID" value="F775_17056"/>
</dbReference>
<reference evidence="2" key="1">
    <citation type="submission" date="2015-06" db="UniProtKB">
        <authorList>
            <consortium name="EnsemblPlants"/>
        </authorList>
    </citation>
    <scope>IDENTIFICATION</scope>
</reference>
<dbReference type="SUPFAM" id="SSF49599">
    <property type="entry name" value="TRAF domain-like"/>
    <property type="match status" value="1"/>
</dbReference>
<evidence type="ECO:0000313" key="2">
    <source>
        <dbReference type="EnsemblPlants" id="EMT03198"/>
    </source>
</evidence>
<dbReference type="InterPro" id="IPR002083">
    <property type="entry name" value="MATH/TRAF_dom"/>
</dbReference>
<accession>N1QSM8</accession>
<dbReference type="Gene3D" id="3.30.710.10">
    <property type="entry name" value="Potassium Channel Kv1.1, Chain A"/>
    <property type="match status" value="1"/>
</dbReference>
<dbReference type="Pfam" id="PF00651">
    <property type="entry name" value="BTB"/>
    <property type="match status" value="1"/>
</dbReference>